<dbReference type="SUPFAM" id="SSF55729">
    <property type="entry name" value="Acyl-CoA N-acyltransferases (Nat)"/>
    <property type="match status" value="1"/>
</dbReference>
<sequence length="333" mass="38201">MEIQELTLDEWAAVAERKRLGVFHMPDVLSVIDDHTDAEMRLLGGFDGKQLVGMLPLFLHKYPGVRLALSPPPAVNMSRMGPVVMINSPKLRKQERLNQEFTEAVLNELDRYKGIMLYYMILDTTYTDPRPYRWAGFRFEPRYTYQLDLRDRGADEVIAGFSRNLRWEIQNFDDHSVEVSLGGVGDALRVYDDTKARFAEQGAKFPVSRAFTRDLISTLDDSARVYTATGPDGEYLGGITVLYSDTTAYFWLGGTRANYQNQSVNSFLHWQIIQDILSDPTLESVERYDLGRAAVKRLGRYKSKFNPELVPYYEIKSSRLIDLAKEAYKLVSY</sequence>
<dbReference type="GO" id="GO:0016740">
    <property type="term" value="F:transferase activity"/>
    <property type="evidence" value="ECO:0007669"/>
    <property type="project" value="UniProtKB-KW"/>
</dbReference>
<name>A0A643JWC2_9EURY</name>
<dbReference type="InterPro" id="IPR050644">
    <property type="entry name" value="PG_Glycine_Bridge_Synth"/>
</dbReference>
<keyword evidence="2" id="KW-0808">Transferase</keyword>
<proteinExistence type="predicted"/>
<organism evidence="2">
    <name type="scientific">Haloferax sp. CBA1149</name>
    <dbReference type="NCBI Taxonomy" id="2650753"/>
    <lineage>
        <taxon>Archaea</taxon>
        <taxon>Methanobacteriati</taxon>
        <taxon>Methanobacteriota</taxon>
        <taxon>Stenosarchaea group</taxon>
        <taxon>Halobacteria</taxon>
        <taxon>Halobacteriales</taxon>
        <taxon>Haloferacaceae</taxon>
        <taxon>Haloferax</taxon>
    </lineage>
</organism>
<dbReference type="PANTHER" id="PTHR36174">
    <property type="entry name" value="LIPID II:GLYCINE GLYCYLTRANSFERASE"/>
    <property type="match status" value="1"/>
</dbReference>
<gene>
    <name evidence="2" type="ORF">Hfx1149_01165</name>
</gene>
<accession>A0A643JWC2</accession>
<dbReference type="InterPro" id="IPR038740">
    <property type="entry name" value="BioF2-like_GNAT_dom"/>
</dbReference>
<reference evidence="2" key="1">
    <citation type="submission" date="2019-09" db="EMBL/GenBank/DDBJ databases">
        <title>Genomic analysis of Haloferax sp. CBA1149.</title>
        <authorList>
            <person name="Roh S.W."/>
        </authorList>
    </citation>
    <scope>NUCLEOTIDE SEQUENCE</scope>
    <source>
        <strain evidence="2">CBA1149</strain>
    </source>
</reference>
<protein>
    <submittedName>
        <fullName evidence="2">GNAT family N-acetyltransferase</fullName>
    </submittedName>
</protein>
<evidence type="ECO:0000313" key="2">
    <source>
        <dbReference type="EMBL" id="KAB1186707.1"/>
    </source>
</evidence>
<dbReference type="InterPro" id="IPR016181">
    <property type="entry name" value="Acyl_CoA_acyltransferase"/>
</dbReference>
<evidence type="ECO:0000259" key="1">
    <source>
        <dbReference type="Pfam" id="PF13480"/>
    </source>
</evidence>
<dbReference type="Pfam" id="PF13480">
    <property type="entry name" value="Acetyltransf_6"/>
    <property type="match status" value="1"/>
</dbReference>
<dbReference type="Gene3D" id="3.40.630.30">
    <property type="match status" value="1"/>
</dbReference>
<dbReference type="AlphaFoldDB" id="A0A643JWC2"/>
<feature type="domain" description="BioF2-like acetyltransferase" evidence="1">
    <location>
        <begin position="162"/>
        <end position="294"/>
    </location>
</feature>
<dbReference type="PANTHER" id="PTHR36174:SF1">
    <property type="entry name" value="LIPID II:GLYCINE GLYCYLTRANSFERASE"/>
    <property type="match status" value="1"/>
</dbReference>
<comment type="caution">
    <text evidence="2">The sequence shown here is derived from an EMBL/GenBank/DDBJ whole genome shotgun (WGS) entry which is preliminary data.</text>
</comment>
<dbReference type="EMBL" id="VZUS01000001">
    <property type="protein sequence ID" value="KAB1186707.1"/>
    <property type="molecule type" value="Genomic_DNA"/>
</dbReference>